<evidence type="ECO:0000313" key="3">
    <source>
        <dbReference type="EMBL" id="MCS0598039.1"/>
    </source>
</evidence>
<name>A0ABT2APA1_9BURK</name>
<keyword evidence="2" id="KW-0732">Signal</keyword>
<dbReference type="Proteomes" id="UP001206572">
    <property type="component" value="Unassembled WGS sequence"/>
</dbReference>
<feature type="chain" id="PRO_5046939862" description="Sulphur transport domain-containing protein" evidence="2">
    <location>
        <begin position="25"/>
        <end position="143"/>
    </location>
</feature>
<accession>A0ABT2APA1</accession>
<gene>
    <name evidence="3" type="ORF">NX780_16950</name>
</gene>
<feature type="transmembrane region" description="Helical" evidence="1">
    <location>
        <begin position="116"/>
        <end position="133"/>
    </location>
</feature>
<reference evidence="3 4" key="1">
    <citation type="submission" date="2022-08" db="EMBL/GenBank/DDBJ databases">
        <title>Reclassification of Massilia species as members of the genera Telluria, Duganella, Pseudoduganella, Mokoshia gen. nov. and Zemynaea gen. nov. using orthogonal and non-orthogonal genome-based approaches.</title>
        <authorList>
            <person name="Bowman J.P."/>
        </authorList>
    </citation>
    <scope>NUCLEOTIDE SEQUENCE [LARGE SCALE GENOMIC DNA]</scope>
    <source>
        <strain evidence="3 4">JCM 31661</strain>
    </source>
</reference>
<organism evidence="3 4">
    <name type="scientific">Massilia agri</name>
    <dbReference type="NCBI Taxonomy" id="1886785"/>
    <lineage>
        <taxon>Bacteria</taxon>
        <taxon>Pseudomonadati</taxon>
        <taxon>Pseudomonadota</taxon>
        <taxon>Betaproteobacteria</taxon>
        <taxon>Burkholderiales</taxon>
        <taxon>Oxalobacteraceae</taxon>
        <taxon>Telluria group</taxon>
        <taxon>Massilia</taxon>
    </lineage>
</organism>
<dbReference type="RefSeq" id="WP_258829057.1">
    <property type="nucleotide sequence ID" value="NZ_JANUHA010000012.1"/>
</dbReference>
<feature type="transmembrane region" description="Helical" evidence="1">
    <location>
        <begin position="34"/>
        <end position="53"/>
    </location>
</feature>
<proteinExistence type="predicted"/>
<dbReference type="EMBL" id="JANUHA010000012">
    <property type="protein sequence ID" value="MCS0598039.1"/>
    <property type="molecule type" value="Genomic_DNA"/>
</dbReference>
<evidence type="ECO:0008006" key="5">
    <source>
        <dbReference type="Google" id="ProtNLM"/>
    </source>
</evidence>
<feature type="transmembrane region" description="Helical" evidence="1">
    <location>
        <begin position="82"/>
        <end position="104"/>
    </location>
</feature>
<evidence type="ECO:0000256" key="1">
    <source>
        <dbReference type="SAM" id="Phobius"/>
    </source>
</evidence>
<comment type="caution">
    <text evidence="3">The sequence shown here is derived from an EMBL/GenBank/DDBJ whole genome shotgun (WGS) entry which is preliminary data.</text>
</comment>
<keyword evidence="4" id="KW-1185">Reference proteome</keyword>
<evidence type="ECO:0000256" key="2">
    <source>
        <dbReference type="SAM" id="SignalP"/>
    </source>
</evidence>
<sequence length="143" mass="16020">MNWTVIRIIFIAAAFLSSTFITQAQPQTEDAPIAILIAAFLFGIIGLLFVVGMQRINPLSAKLWRYPKWSINPFQMREPLQFFHFGGYFMLASGAGIALNRIFWGPALHTSDCLPLVFGFGILCGVRACTIIYQNKMVTNDID</sequence>
<keyword evidence="1" id="KW-0472">Membrane</keyword>
<keyword evidence="1" id="KW-1133">Transmembrane helix</keyword>
<evidence type="ECO:0000313" key="4">
    <source>
        <dbReference type="Proteomes" id="UP001206572"/>
    </source>
</evidence>
<protein>
    <recommendedName>
        <fullName evidence="5">Sulphur transport domain-containing protein</fullName>
    </recommendedName>
</protein>
<keyword evidence="1" id="KW-0812">Transmembrane</keyword>
<feature type="signal peptide" evidence="2">
    <location>
        <begin position="1"/>
        <end position="24"/>
    </location>
</feature>